<dbReference type="InterPro" id="IPR052462">
    <property type="entry name" value="SLIRP/GR-RBP-like"/>
</dbReference>
<protein>
    <submittedName>
        <fullName evidence="4">RNA-binding protein</fullName>
    </submittedName>
</protein>
<dbReference type="PANTHER" id="PTHR48027">
    <property type="entry name" value="HETEROGENEOUS NUCLEAR RIBONUCLEOPROTEIN 87F-RELATED"/>
    <property type="match status" value="1"/>
</dbReference>
<keyword evidence="5" id="KW-1185">Reference proteome</keyword>
<dbReference type="AlphaFoldDB" id="A0A7D7Q9N2"/>
<dbReference type="RefSeq" id="WP_069073773.1">
    <property type="nucleotide sequence ID" value="NZ_CP054698.1"/>
</dbReference>
<evidence type="ECO:0000313" key="5">
    <source>
        <dbReference type="Proteomes" id="UP000514713"/>
    </source>
</evidence>
<gene>
    <name evidence="4" type="ORF">HUN01_10175</name>
</gene>
<name>A0A7D7Q9N2_9NOSO</name>
<evidence type="ECO:0000259" key="3">
    <source>
        <dbReference type="PROSITE" id="PS50102"/>
    </source>
</evidence>
<feature type="region of interest" description="Disordered" evidence="2">
    <location>
        <begin position="74"/>
        <end position="106"/>
    </location>
</feature>
<sequence>MSIYVGNLSYEVTQEDLNSVFAEHGTVKRVQLPTDRETGRPRGFAFVEMGTEAEETAAIDALDGAEWMGRDLKVNKAKPKEDRGGSFGGGNRGNSGGGGGYNRNRY</sequence>
<evidence type="ECO:0000313" key="4">
    <source>
        <dbReference type="EMBL" id="QMS87937.1"/>
    </source>
</evidence>
<evidence type="ECO:0000256" key="1">
    <source>
        <dbReference type="ARBA" id="ARBA00022884"/>
    </source>
</evidence>
<keyword evidence="1" id="KW-0694">RNA-binding</keyword>
<dbReference type="GO" id="GO:0003723">
    <property type="term" value="F:RNA binding"/>
    <property type="evidence" value="ECO:0007669"/>
    <property type="project" value="UniProtKB-KW"/>
</dbReference>
<dbReference type="KEGG" id="ned:HUN01_10175"/>
<dbReference type="SMART" id="SM00360">
    <property type="entry name" value="RRM"/>
    <property type="match status" value="1"/>
</dbReference>
<dbReference type="PROSITE" id="PS50102">
    <property type="entry name" value="RRM"/>
    <property type="match status" value="1"/>
</dbReference>
<dbReference type="Gene3D" id="3.30.70.330">
    <property type="match status" value="1"/>
</dbReference>
<dbReference type="InterPro" id="IPR012677">
    <property type="entry name" value="Nucleotide-bd_a/b_plait_sf"/>
</dbReference>
<feature type="compositionally biased region" description="Gly residues" evidence="2">
    <location>
        <begin position="85"/>
        <end position="106"/>
    </location>
</feature>
<feature type="domain" description="RRM" evidence="3">
    <location>
        <begin position="1"/>
        <end position="79"/>
    </location>
</feature>
<dbReference type="Proteomes" id="UP000514713">
    <property type="component" value="Chromosome"/>
</dbReference>
<reference evidence="5" key="1">
    <citation type="submission" date="2020-06" db="EMBL/GenBank/DDBJ databases">
        <title>Nostoc edaphicum CCNP1411 genome.</title>
        <authorList>
            <person name="Fidor A."/>
            <person name="Grabski M."/>
            <person name="Gawor J."/>
            <person name="Gromadka R."/>
            <person name="Wegrzyn G."/>
            <person name="Mazur-Marzec H."/>
        </authorList>
    </citation>
    <scope>NUCLEOTIDE SEQUENCE [LARGE SCALE GENOMIC DNA]</scope>
    <source>
        <strain evidence="5">CCNP1411</strain>
    </source>
</reference>
<dbReference type="InterPro" id="IPR035979">
    <property type="entry name" value="RBD_domain_sf"/>
</dbReference>
<organism evidence="4 5">
    <name type="scientific">Nostoc edaphicum CCNP1411</name>
    <dbReference type="NCBI Taxonomy" id="1472755"/>
    <lineage>
        <taxon>Bacteria</taxon>
        <taxon>Bacillati</taxon>
        <taxon>Cyanobacteriota</taxon>
        <taxon>Cyanophyceae</taxon>
        <taxon>Nostocales</taxon>
        <taxon>Nostocaceae</taxon>
        <taxon>Nostoc</taxon>
    </lineage>
</organism>
<dbReference type="SUPFAM" id="SSF54928">
    <property type="entry name" value="RNA-binding domain, RBD"/>
    <property type="match status" value="1"/>
</dbReference>
<feature type="compositionally biased region" description="Basic and acidic residues" evidence="2">
    <location>
        <begin position="74"/>
        <end position="84"/>
    </location>
</feature>
<dbReference type="Pfam" id="PF00076">
    <property type="entry name" value="RRM_1"/>
    <property type="match status" value="1"/>
</dbReference>
<dbReference type="EMBL" id="CP054698">
    <property type="protein sequence ID" value="QMS87937.1"/>
    <property type="molecule type" value="Genomic_DNA"/>
</dbReference>
<dbReference type="FunFam" id="3.30.70.330:FF:001284">
    <property type="entry name" value="RNA-binding protein"/>
    <property type="match status" value="1"/>
</dbReference>
<evidence type="ECO:0000256" key="2">
    <source>
        <dbReference type="SAM" id="MobiDB-lite"/>
    </source>
</evidence>
<dbReference type="InterPro" id="IPR000504">
    <property type="entry name" value="RRM_dom"/>
</dbReference>
<proteinExistence type="predicted"/>
<accession>A0A7D7Q9N2</accession>